<feature type="transmembrane region" description="Helical" evidence="5">
    <location>
        <begin position="70"/>
        <end position="90"/>
    </location>
</feature>
<dbReference type="InterPro" id="IPR011701">
    <property type="entry name" value="MFS"/>
</dbReference>
<keyword evidence="1 5" id="KW-0812">Transmembrane</keyword>
<feature type="transmembrane region" description="Helical" evidence="5">
    <location>
        <begin position="165"/>
        <end position="186"/>
    </location>
</feature>
<evidence type="ECO:0000313" key="6">
    <source>
        <dbReference type="EMBL" id="KCV37444.1"/>
    </source>
</evidence>
<comment type="caution">
    <text evidence="6">The sequence shown here is derived from an EMBL/GenBank/DDBJ whole genome shotgun (WGS) entry which is preliminary data.</text>
</comment>
<dbReference type="EMBL" id="JGWH01000032">
    <property type="protein sequence ID" value="KCV37444.1"/>
    <property type="molecule type" value="Genomic_DNA"/>
</dbReference>
<dbReference type="Gene3D" id="1.20.1250.20">
    <property type="entry name" value="MFS general substrate transporter like domains"/>
    <property type="match status" value="1"/>
</dbReference>
<keyword evidence="7" id="KW-1185">Reference proteome</keyword>
<keyword evidence="2 5" id="KW-1133">Transmembrane helix</keyword>
<feature type="region of interest" description="Disordered" evidence="4">
    <location>
        <begin position="1"/>
        <end position="27"/>
    </location>
</feature>
<evidence type="ECO:0000313" key="7">
    <source>
        <dbReference type="Proteomes" id="UP000025756"/>
    </source>
</evidence>
<gene>
    <name evidence="6" type="ORF">L490_3761</name>
</gene>
<name>A0ABR4RJG2_BORBO</name>
<protein>
    <submittedName>
        <fullName evidence="6">Transporter, major facilitator family protein</fullName>
    </submittedName>
</protein>
<dbReference type="PANTHER" id="PTHR43596">
    <property type="entry name" value="ADP,ATP CARRIER PROTEIN"/>
    <property type="match status" value="1"/>
</dbReference>
<evidence type="ECO:0000256" key="2">
    <source>
        <dbReference type="ARBA" id="ARBA00022989"/>
    </source>
</evidence>
<proteinExistence type="predicted"/>
<evidence type="ECO:0000256" key="3">
    <source>
        <dbReference type="ARBA" id="ARBA00023136"/>
    </source>
</evidence>
<feature type="transmembrane region" description="Helical" evidence="5">
    <location>
        <begin position="364"/>
        <end position="388"/>
    </location>
</feature>
<keyword evidence="3 5" id="KW-0472">Membrane</keyword>
<feature type="transmembrane region" description="Helical" evidence="5">
    <location>
        <begin position="133"/>
        <end position="153"/>
    </location>
</feature>
<sequence length="504" mass="53917">MLAPQGVTGYGGRDAASPRSPCPAPASFPTACRPTVREHAPHRPARMISPAHKTRLAAFFNLRRDELQPVLLSGLCFFCVLTALMVLRPARDALGMQRGIEAVRWLFMGTALVTLLVNPVFGWLVSRFSRRQFIGVTYTFFALSLAAFHQLLVQAPQAVGATSGQVFYVWFSVFNMFATMLFWALMADRFTLEQSRRLFALISVGGTLGAIFGPWLASLLARPLGTPALLLVSAGFLLLAMQAAWAVGRGQAAAACAGPDSGLQATDGQDRILIGGNAWQGLKAVFRSRYLFGIASYVIIMAIASTLLYFTRLQMVAELGDDMDLRTTVFARIDLITQAATLALQAVVAGHVMKRLGVTITLTLLPLTVMLGFVGLAMVGTLAALIVFEAVFRAVQRALARPARETLYTVLGREDKYKSKAFIDTFGYRSGDVAGAQVEGLLGRLGLGLAGLASVAVPLALAWAALGLWLGRAQLRLARKAGASVPAIPAAAPDTLPATRSPPP</sequence>
<feature type="transmembrane region" description="Helical" evidence="5">
    <location>
        <begin position="447"/>
        <end position="470"/>
    </location>
</feature>
<evidence type="ECO:0000256" key="1">
    <source>
        <dbReference type="ARBA" id="ARBA00022692"/>
    </source>
</evidence>
<organism evidence="6 7">
    <name type="scientific">Bordetella bronchiseptica 00-P-2796</name>
    <dbReference type="NCBI Taxonomy" id="1331199"/>
    <lineage>
        <taxon>Bacteria</taxon>
        <taxon>Pseudomonadati</taxon>
        <taxon>Pseudomonadota</taxon>
        <taxon>Betaproteobacteria</taxon>
        <taxon>Burkholderiales</taxon>
        <taxon>Alcaligenaceae</taxon>
        <taxon>Bordetella</taxon>
    </lineage>
</organism>
<accession>A0ABR4RJG2</accession>
<dbReference type="SUPFAM" id="SSF103473">
    <property type="entry name" value="MFS general substrate transporter"/>
    <property type="match status" value="1"/>
</dbReference>
<feature type="transmembrane region" description="Helical" evidence="5">
    <location>
        <begin position="290"/>
        <end position="310"/>
    </location>
</feature>
<dbReference type="InterPro" id="IPR036259">
    <property type="entry name" value="MFS_trans_sf"/>
</dbReference>
<feature type="transmembrane region" description="Helical" evidence="5">
    <location>
        <begin position="102"/>
        <end position="121"/>
    </location>
</feature>
<reference evidence="6 7" key="1">
    <citation type="submission" date="2014-03" db="EMBL/GenBank/DDBJ databases">
        <title>Genome sequence of Bordetella bronchiseptica.</title>
        <authorList>
            <person name="Harvill E."/>
            <person name="Goodfield L.L."/>
            <person name="Ivanov Y.V."/>
            <person name="Meyer J.A."/>
            <person name="Muse S.J."/>
            <person name="Jacobs N."/>
            <person name="Bendor L."/>
            <person name="Smallridge W.E."/>
            <person name="Brinkac L.M."/>
            <person name="Sanka R."/>
            <person name="Kim M."/>
            <person name="Losada L."/>
        </authorList>
    </citation>
    <scope>NUCLEOTIDE SEQUENCE [LARGE SCALE GENOMIC DNA]</scope>
    <source>
        <strain evidence="6 7">00-P-2796</strain>
    </source>
</reference>
<feature type="transmembrane region" description="Helical" evidence="5">
    <location>
        <begin position="330"/>
        <end position="352"/>
    </location>
</feature>
<dbReference type="Pfam" id="PF07690">
    <property type="entry name" value="MFS_1"/>
    <property type="match status" value="1"/>
</dbReference>
<dbReference type="PANTHER" id="PTHR43596:SF1">
    <property type="entry name" value="ADP,ATP CARRIER PROTEIN"/>
    <property type="match status" value="1"/>
</dbReference>
<feature type="transmembrane region" description="Helical" evidence="5">
    <location>
        <begin position="228"/>
        <end position="247"/>
    </location>
</feature>
<feature type="transmembrane region" description="Helical" evidence="5">
    <location>
        <begin position="198"/>
        <end position="216"/>
    </location>
</feature>
<evidence type="ECO:0000256" key="5">
    <source>
        <dbReference type="SAM" id="Phobius"/>
    </source>
</evidence>
<dbReference type="Proteomes" id="UP000025756">
    <property type="component" value="Unassembled WGS sequence"/>
</dbReference>
<evidence type="ECO:0000256" key="4">
    <source>
        <dbReference type="SAM" id="MobiDB-lite"/>
    </source>
</evidence>